<evidence type="ECO:0000256" key="5">
    <source>
        <dbReference type="ARBA" id="ARBA00022723"/>
    </source>
</evidence>
<dbReference type="Pfam" id="PF01406">
    <property type="entry name" value="tRNA-synt_1e"/>
    <property type="match status" value="1"/>
</dbReference>
<dbReference type="PANTHER" id="PTHR10890">
    <property type="entry name" value="CYSTEINYL-TRNA SYNTHETASE"/>
    <property type="match status" value="1"/>
</dbReference>
<dbReference type="InterPro" id="IPR015803">
    <property type="entry name" value="Cys-tRNA-ligase"/>
</dbReference>
<comment type="cofactor">
    <cofactor evidence="12">
        <name>Zn(2+)</name>
        <dbReference type="ChEBI" id="CHEBI:29105"/>
    </cofactor>
    <text evidence="12">Binds 1 zinc ion per subunit.</text>
</comment>
<dbReference type="Pfam" id="PF23493">
    <property type="entry name" value="CysS_C"/>
    <property type="match status" value="1"/>
</dbReference>
<dbReference type="Gene3D" id="3.40.50.620">
    <property type="entry name" value="HUPs"/>
    <property type="match status" value="1"/>
</dbReference>
<keyword evidence="6 12" id="KW-0547">Nucleotide-binding</keyword>
<feature type="binding site" evidence="12">
    <location>
        <position position="239"/>
    </location>
    <ligand>
        <name>Zn(2+)</name>
        <dbReference type="ChEBI" id="CHEBI:29105"/>
    </ligand>
</feature>
<feature type="domain" description="Cysteinyl-tRNA synthetase class Ia DALR" evidence="13">
    <location>
        <begin position="353"/>
        <end position="417"/>
    </location>
</feature>
<dbReference type="GO" id="GO:0004817">
    <property type="term" value="F:cysteine-tRNA ligase activity"/>
    <property type="evidence" value="ECO:0007669"/>
    <property type="project" value="UniProtKB-UniRule"/>
</dbReference>
<evidence type="ECO:0000256" key="1">
    <source>
        <dbReference type="ARBA" id="ARBA00004496"/>
    </source>
</evidence>
<comment type="caution">
    <text evidence="14">The sequence shown here is derived from an EMBL/GenBank/DDBJ whole genome shotgun (WGS) entry which is preliminary data.</text>
</comment>
<proteinExistence type="inferred from homology"/>
<dbReference type="EMBL" id="JAGVWC010000010">
    <property type="protein sequence ID" value="MBS3061654.1"/>
    <property type="molecule type" value="Genomic_DNA"/>
</dbReference>
<evidence type="ECO:0000256" key="6">
    <source>
        <dbReference type="ARBA" id="ARBA00022741"/>
    </source>
</evidence>
<dbReference type="NCBIfam" id="TIGR00435">
    <property type="entry name" value="cysS"/>
    <property type="match status" value="1"/>
</dbReference>
<reference evidence="14" key="2">
    <citation type="submission" date="2021-05" db="EMBL/GenBank/DDBJ databases">
        <title>Protein family content uncovers lineage relationships and bacterial pathway maintenance mechanisms in DPANN archaea.</title>
        <authorList>
            <person name="Castelle C.J."/>
            <person name="Meheust R."/>
            <person name="Jaffe A.L."/>
            <person name="Seitz K."/>
            <person name="Gong X."/>
            <person name="Baker B.J."/>
            <person name="Banfield J.F."/>
        </authorList>
    </citation>
    <scope>NUCLEOTIDE SEQUENCE</scope>
    <source>
        <strain evidence="14">RIFCSPLOWO2_01_FULL_AR10_48_17</strain>
    </source>
</reference>
<name>A0A8T4L550_9ARCH</name>
<evidence type="ECO:0000256" key="12">
    <source>
        <dbReference type="HAMAP-Rule" id="MF_00041"/>
    </source>
</evidence>
<dbReference type="GO" id="GO:0005524">
    <property type="term" value="F:ATP binding"/>
    <property type="evidence" value="ECO:0007669"/>
    <property type="project" value="UniProtKB-UniRule"/>
</dbReference>
<feature type="short sequence motif" description="'KMSKS' region" evidence="12">
    <location>
        <begin position="271"/>
        <end position="275"/>
    </location>
</feature>
<dbReference type="InterPro" id="IPR014729">
    <property type="entry name" value="Rossmann-like_a/b/a_fold"/>
</dbReference>
<dbReference type="SMART" id="SM00840">
    <property type="entry name" value="DALR_2"/>
    <property type="match status" value="1"/>
</dbReference>
<dbReference type="PRINTS" id="PR00983">
    <property type="entry name" value="TRNASYNTHCYS"/>
</dbReference>
<keyword evidence="10 12" id="KW-0030">Aminoacyl-tRNA synthetase</keyword>
<reference evidence="14" key="1">
    <citation type="submission" date="2021-03" db="EMBL/GenBank/DDBJ databases">
        <authorList>
            <person name="Jaffe A."/>
        </authorList>
    </citation>
    <scope>NUCLEOTIDE SEQUENCE</scope>
    <source>
        <strain evidence="14">RIFCSPLOWO2_01_FULL_AR10_48_17</strain>
    </source>
</reference>
<dbReference type="InterPro" id="IPR032678">
    <property type="entry name" value="tRNA-synt_1_cat_dom"/>
</dbReference>
<dbReference type="HAMAP" id="MF_00041">
    <property type="entry name" value="Cys_tRNA_synth"/>
    <property type="match status" value="1"/>
</dbReference>
<evidence type="ECO:0000313" key="14">
    <source>
        <dbReference type="EMBL" id="MBS3061654.1"/>
    </source>
</evidence>
<dbReference type="GO" id="GO:0006423">
    <property type="term" value="P:cysteinyl-tRNA aminoacylation"/>
    <property type="evidence" value="ECO:0007669"/>
    <property type="project" value="UniProtKB-UniRule"/>
</dbReference>
<evidence type="ECO:0000256" key="3">
    <source>
        <dbReference type="ARBA" id="ARBA00022490"/>
    </source>
</evidence>
<dbReference type="FunFam" id="3.40.50.620:FF:000130">
    <property type="entry name" value="Cysteine--tRNA ligase"/>
    <property type="match status" value="1"/>
</dbReference>
<evidence type="ECO:0000256" key="9">
    <source>
        <dbReference type="ARBA" id="ARBA00022917"/>
    </source>
</evidence>
<dbReference type="InterPro" id="IPR024909">
    <property type="entry name" value="Cys-tRNA/MSH_ligase"/>
</dbReference>
<evidence type="ECO:0000256" key="11">
    <source>
        <dbReference type="ARBA" id="ARBA00047398"/>
    </source>
</evidence>
<feature type="short sequence motif" description="'HIGH' region" evidence="12">
    <location>
        <begin position="32"/>
        <end position="42"/>
    </location>
</feature>
<dbReference type="EC" id="6.1.1.16" evidence="12"/>
<feature type="binding site" evidence="12">
    <location>
        <position position="243"/>
    </location>
    <ligand>
        <name>Zn(2+)</name>
        <dbReference type="ChEBI" id="CHEBI:29105"/>
    </ligand>
</feature>
<dbReference type="InterPro" id="IPR015273">
    <property type="entry name" value="Cys-tRNA-synt_Ia_DALR"/>
</dbReference>
<dbReference type="AlphaFoldDB" id="A0A8T4L550"/>
<evidence type="ECO:0000256" key="2">
    <source>
        <dbReference type="ARBA" id="ARBA00005594"/>
    </source>
</evidence>
<keyword evidence="9 12" id="KW-0648">Protein biosynthesis</keyword>
<keyword evidence="8 12" id="KW-0067">ATP-binding</keyword>
<evidence type="ECO:0000256" key="7">
    <source>
        <dbReference type="ARBA" id="ARBA00022833"/>
    </source>
</evidence>
<accession>A0A8T4L550</accession>
<dbReference type="PANTHER" id="PTHR10890:SF3">
    <property type="entry name" value="CYSTEINE--TRNA LIGASE, CYTOPLASMIC"/>
    <property type="match status" value="1"/>
</dbReference>
<protein>
    <recommendedName>
        <fullName evidence="12">Cysteine--tRNA ligase</fullName>
        <ecNumber evidence="12">6.1.1.16</ecNumber>
    </recommendedName>
    <alternativeName>
        <fullName evidence="12">Cysteinyl-tRNA synthetase</fullName>
        <shortName evidence="12">CysRS</shortName>
    </alternativeName>
</protein>
<dbReference type="Gene3D" id="1.20.120.1910">
    <property type="entry name" value="Cysteine-tRNA ligase, C-terminal anti-codon recognition domain"/>
    <property type="match status" value="1"/>
</dbReference>
<dbReference type="Proteomes" id="UP000675968">
    <property type="component" value="Unassembled WGS sequence"/>
</dbReference>
<evidence type="ECO:0000259" key="13">
    <source>
        <dbReference type="SMART" id="SM00840"/>
    </source>
</evidence>
<feature type="binding site" evidence="12">
    <location>
        <position position="214"/>
    </location>
    <ligand>
        <name>Zn(2+)</name>
        <dbReference type="ChEBI" id="CHEBI:29105"/>
    </ligand>
</feature>
<comment type="catalytic activity">
    <reaction evidence="11 12">
        <text>tRNA(Cys) + L-cysteine + ATP = L-cysteinyl-tRNA(Cys) + AMP + diphosphate</text>
        <dbReference type="Rhea" id="RHEA:17773"/>
        <dbReference type="Rhea" id="RHEA-COMP:9661"/>
        <dbReference type="Rhea" id="RHEA-COMP:9679"/>
        <dbReference type="ChEBI" id="CHEBI:30616"/>
        <dbReference type="ChEBI" id="CHEBI:33019"/>
        <dbReference type="ChEBI" id="CHEBI:35235"/>
        <dbReference type="ChEBI" id="CHEBI:78442"/>
        <dbReference type="ChEBI" id="CHEBI:78517"/>
        <dbReference type="ChEBI" id="CHEBI:456215"/>
        <dbReference type="EC" id="6.1.1.16"/>
    </reaction>
</comment>
<dbReference type="GO" id="GO:0005829">
    <property type="term" value="C:cytosol"/>
    <property type="evidence" value="ECO:0007669"/>
    <property type="project" value="TreeGrafter"/>
</dbReference>
<sequence length="470" mass="53822">MGMLTFFNTLTRKLETFSPIENKKVGIYTCGPTVYNAPHIGNFRTFVWEDILVRYLRLKGFKVTHVMNLTDVDDKTIRGSRVEGIPLNDFTARYKAVFFHNLKTLNVVPANFYPSATEHVPEMVSLVQKLLDEGLAYRAADKSIYFKISEFPGYGKLSKFKIKKLKEGARVKQDEYEKQEAHDFALWKAYDESDGNVFWETPLGKGRPGWHIECSAMSMKFLGESFDIHTGGIDNMFPHHENEIAQSEAATGRPFVKYWLHAKHLLVNGEKMSKSKGNFFTLEDLKSFDPMAIRFVLISNHYRKTANFSFEEVRKTQDRLGKINESIRRLLSVTGSKKSNPNVPKMISDALERFEMGLDDDLNVPKALVGLNELVRKTNLLLEENGLSESDAKLILDGFHRIDNVLGVFSFEKKQADALDPKLLDLIRKREEMRKQKKWSEADDIRKQLLNAGIELMDTSQGTTWKKTGS</sequence>
<feature type="binding site" evidence="12">
    <location>
        <position position="30"/>
    </location>
    <ligand>
        <name>Zn(2+)</name>
        <dbReference type="ChEBI" id="CHEBI:29105"/>
    </ligand>
</feature>
<dbReference type="SUPFAM" id="SSF47323">
    <property type="entry name" value="Anticodon-binding domain of a subclass of class I aminoacyl-tRNA synthetases"/>
    <property type="match status" value="1"/>
</dbReference>
<evidence type="ECO:0000256" key="10">
    <source>
        <dbReference type="ARBA" id="ARBA00023146"/>
    </source>
</evidence>
<evidence type="ECO:0000256" key="8">
    <source>
        <dbReference type="ARBA" id="ARBA00022840"/>
    </source>
</evidence>
<keyword evidence="3 12" id="KW-0963">Cytoplasm</keyword>
<dbReference type="InterPro" id="IPR009080">
    <property type="entry name" value="tRNAsynth_Ia_anticodon-bd"/>
</dbReference>
<keyword evidence="7 12" id="KW-0862">Zinc</keyword>
<evidence type="ECO:0000313" key="15">
    <source>
        <dbReference type="Proteomes" id="UP000675968"/>
    </source>
</evidence>
<comment type="subcellular location">
    <subcellularLocation>
        <location evidence="1 12">Cytoplasm</location>
    </subcellularLocation>
</comment>
<gene>
    <name evidence="12 14" type="primary">cysS</name>
    <name evidence="14" type="ORF">J4215_03660</name>
</gene>
<comment type="similarity">
    <text evidence="2 12">Belongs to the class-I aminoacyl-tRNA synthetase family.</text>
</comment>
<organism evidence="14 15">
    <name type="scientific">Candidatus Iainarchaeum sp</name>
    <dbReference type="NCBI Taxonomy" id="3101447"/>
    <lineage>
        <taxon>Archaea</taxon>
        <taxon>Candidatus Iainarchaeota</taxon>
        <taxon>Candidatus Iainarchaeia</taxon>
        <taxon>Candidatus Iainarchaeales</taxon>
        <taxon>Candidatus Iainarchaeaceae</taxon>
        <taxon>Candidatus Iainarchaeum</taxon>
    </lineage>
</organism>
<keyword evidence="5 12" id="KW-0479">Metal-binding</keyword>
<evidence type="ECO:0000256" key="4">
    <source>
        <dbReference type="ARBA" id="ARBA00022598"/>
    </source>
</evidence>
<dbReference type="SUPFAM" id="SSF52374">
    <property type="entry name" value="Nucleotidylyl transferase"/>
    <property type="match status" value="1"/>
</dbReference>
<dbReference type="CDD" id="cd00672">
    <property type="entry name" value="CysRS_core"/>
    <property type="match status" value="1"/>
</dbReference>
<dbReference type="Pfam" id="PF09190">
    <property type="entry name" value="DALR_2"/>
    <property type="match status" value="1"/>
</dbReference>
<dbReference type="InterPro" id="IPR056411">
    <property type="entry name" value="CysS_C"/>
</dbReference>
<keyword evidence="4 12" id="KW-0436">Ligase</keyword>
<dbReference type="GO" id="GO:0008270">
    <property type="term" value="F:zinc ion binding"/>
    <property type="evidence" value="ECO:0007669"/>
    <property type="project" value="UniProtKB-UniRule"/>
</dbReference>
<feature type="binding site" evidence="12">
    <location>
        <position position="274"/>
    </location>
    <ligand>
        <name>ATP</name>
        <dbReference type="ChEBI" id="CHEBI:30616"/>
    </ligand>
</feature>